<dbReference type="Pfam" id="PF01189">
    <property type="entry name" value="Methyltr_RsmB-F"/>
    <property type="match status" value="1"/>
</dbReference>
<dbReference type="Gene3D" id="3.30.70.1170">
    <property type="entry name" value="Sun protein, domain 3"/>
    <property type="match status" value="1"/>
</dbReference>
<dbReference type="Gene3D" id="1.10.940.10">
    <property type="entry name" value="NusB-like"/>
    <property type="match status" value="1"/>
</dbReference>
<evidence type="ECO:0000256" key="10">
    <source>
        <dbReference type="ARBA" id="ARBA00030399"/>
    </source>
</evidence>
<dbReference type="EC" id="2.1.1.176" evidence="3"/>
<dbReference type="Gene3D" id="3.40.50.150">
    <property type="entry name" value="Vaccinia Virus protein VP39"/>
    <property type="match status" value="1"/>
</dbReference>
<dbReference type="PROSITE" id="PS51686">
    <property type="entry name" value="SAM_MT_RSMB_NOP"/>
    <property type="match status" value="1"/>
</dbReference>
<feature type="binding site" evidence="13">
    <location>
        <position position="343"/>
    </location>
    <ligand>
        <name>S-adenosyl-L-methionine</name>
        <dbReference type="ChEBI" id="CHEBI:59789"/>
    </ligand>
</feature>
<dbReference type="InterPro" id="IPR054728">
    <property type="entry name" value="RsmB-like_ferredoxin"/>
</dbReference>
<evidence type="ECO:0000256" key="4">
    <source>
        <dbReference type="ARBA" id="ARBA00022490"/>
    </source>
</evidence>
<dbReference type="GO" id="GO:0005737">
    <property type="term" value="C:cytoplasm"/>
    <property type="evidence" value="ECO:0007669"/>
    <property type="project" value="UniProtKB-SubCell"/>
</dbReference>
<dbReference type="CDD" id="cd02440">
    <property type="entry name" value="AdoMet_MTases"/>
    <property type="match status" value="1"/>
</dbReference>
<comment type="caution">
    <text evidence="13">Lacks conserved residue(s) required for the propagation of feature annotation.</text>
</comment>
<dbReference type="InterPro" id="IPR035926">
    <property type="entry name" value="NusB-like_sf"/>
</dbReference>
<dbReference type="InterPro" id="IPR001678">
    <property type="entry name" value="MeTrfase_RsmB-F_NOP2_dom"/>
</dbReference>
<evidence type="ECO:0000256" key="3">
    <source>
        <dbReference type="ARBA" id="ARBA00012140"/>
    </source>
</evidence>
<comment type="similarity">
    <text evidence="13">Belongs to the class I-like SAM-binding methyltransferase superfamily. RsmB/NOP family.</text>
</comment>
<evidence type="ECO:0000259" key="14">
    <source>
        <dbReference type="PROSITE" id="PS51686"/>
    </source>
</evidence>
<comment type="catalytic activity">
    <reaction evidence="12">
        <text>cytidine(967) in 16S rRNA + S-adenosyl-L-methionine = 5-methylcytidine(967) in 16S rRNA + S-adenosyl-L-homocysteine + H(+)</text>
        <dbReference type="Rhea" id="RHEA:42748"/>
        <dbReference type="Rhea" id="RHEA-COMP:10219"/>
        <dbReference type="Rhea" id="RHEA-COMP:10220"/>
        <dbReference type="ChEBI" id="CHEBI:15378"/>
        <dbReference type="ChEBI" id="CHEBI:57856"/>
        <dbReference type="ChEBI" id="CHEBI:59789"/>
        <dbReference type="ChEBI" id="CHEBI:74483"/>
        <dbReference type="ChEBI" id="CHEBI:82748"/>
        <dbReference type="EC" id="2.1.1.176"/>
    </reaction>
</comment>
<accession>A0A1F5Z2E9</accession>
<dbReference type="GO" id="GO:0003723">
    <property type="term" value="F:RNA binding"/>
    <property type="evidence" value="ECO:0007669"/>
    <property type="project" value="UniProtKB-UniRule"/>
</dbReference>
<organism evidence="15 16">
    <name type="scientific">Candidatus Glassbacteria bacterium RIFCSPLOWO2_12_FULL_58_11</name>
    <dbReference type="NCBI Taxonomy" id="1817867"/>
    <lineage>
        <taxon>Bacteria</taxon>
        <taxon>Candidatus Glassiibacteriota</taxon>
    </lineage>
</organism>
<dbReference type="GO" id="GO:0008649">
    <property type="term" value="F:rRNA methyltransferase activity"/>
    <property type="evidence" value="ECO:0007669"/>
    <property type="project" value="InterPro"/>
</dbReference>
<feature type="binding site" evidence="13">
    <location>
        <begin position="277"/>
        <end position="283"/>
    </location>
    <ligand>
        <name>S-adenosyl-L-methionine</name>
        <dbReference type="ChEBI" id="CHEBI:59789"/>
    </ligand>
</feature>
<dbReference type="PRINTS" id="PR02008">
    <property type="entry name" value="RCMTFAMILY"/>
</dbReference>
<dbReference type="InterPro" id="IPR029063">
    <property type="entry name" value="SAM-dependent_MTases_sf"/>
</dbReference>
<evidence type="ECO:0000256" key="8">
    <source>
        <dbReference type="ARBA" id="ARBA00022691"/>
    </source>
</evidence>
<gene>
    <name evidence="15" type="ORF">A3F83_09265</name>
</gene>
<dbReference type="InterPro" id="IPR049560">
    <property type="entry name" value="MeTrfase_RsmB-F_NOP2_cat"/>
</dbReference>
<evidence type="ECO:0000256" key="6">
    <source>
        <dbReference type="ARBA" id="ARBA00022603"/>
    </source>
</evidence>
<evidence type="ECO:0000256" key="5">
    <source>
        <dbReference type="ARBA" id="ARBA00022552"/>
    </source>
</evidence>
<keyword evidence="9 13" id="KW-0694">RNA-binding</keyword>
<protein>
    <recommendedName>
        <fullName evidence="3">16S rRNA (cytosine(967)-C(5))-methyltransferase</fullName>
        <ecNumber evidence="3">2.1.1.176</ecNumber>
    </recommendedName>
    <alternativeName>
        <fullName evidence="10">16S rRNA m5C967 methyltransferase</fullName>
    </alternativeName>
    <alternativeName>
        <fullName evidence="11">rRNA (cytosine-C(5)-)-methyltransferase RsmB</fullName>
    </alternativeName>
</protein>
<dbReference type="EMBL" id="MFIX01000016">
    <property type="protein sequence ID" value="OGG06620.1"/>
    <property type="molecule type" value="Genomic_DNA"/>
</dbReference>
<dbReference type="Pfam" id="PF22458">
    <property type="entry name" value="RsmF-B_ferredox"/>
    <property type="match status" value="1"/>
</dbReference>
<proteinExistence type="inferred from homology"/>
<name>A0A1F5Z2E9_9BACT</name>
<dbReference type="NCBIfam" id="NF011494">
    <property type="entry name" value="PRK14902.1"/>
    <property type="match status" value="1"/>
</dbReference>
<keyword evidence="5" id="KW-0698">rRNA processing</keyword>
<dbReference type="PANTHER" id="PTHR22807">
    <property type="entry name" value="NOP2 YEAST -RELATED NOL1/NOP2/FMU SUN DOMAIN-CONTAINING"/>
    <property type="match status" value="1"/>
</dbReference>
<evidence type="ECO:0000256" key="12">
    <source>
        <dbReference type="ARBA" id="ARBA00047283"/>
    </source>
</evidence>
<dbReference type="GO" id="GO:0006355">
    <property type="term" value="P:regulation of DNA-templated transcription"/>
    <property type="evidence" value="ECO:0007669"/>
    <property type="project" value="InterPro"/>
</dbReference>
<dbReference type="NCBIfam" id="TIGR00563">
    <property type="entry name" value="rsmB"/>
    <property type="match status" value="1"/>
</dbReference>
<dbReference type="STRING" id="1817867.A3F83_09265"/>
<feature type="active site" description="Nucleophile" evidence="13">
    <location>
        <position position="396"/>
    </location>
</feature>
<evidence type="ECO:0000256" key="2">
    <source>
        <dbReference type="ARBA" id="ARBA00004496"/>
    </source>
</evidence>
<keyword evidence="4" id="KW-0963">Cytoplasm</keyword>
<keyword evidence="7 13" id="KW-0808">Transferase</keyword>
<keyword evidence="6 13" id="KW-0489">Methyltransferase</keyword>
<comment type="function">
    <text evidence="1">Specifically methylates the cytosine at position 967 (m5C967) of 16S rRNA.</text>
</comment>
<dbReference type="Pfam" id="PF01029">
    <property type="entry name" value="NusB"/>
    <property type="match status" value="1"/>
</dbReference>
<sequence length="462" mass="50658">MKAATGKEKYRRAQGKKSGPRDVALELLGRGWIRGADWERSFEGLPENDRALVRNLVSGTFRQRGKIDFYLGSFLRGEPQALPDRLLNILRLAVYQLKFCDRLPDYAVVHEAVEQAKRLPGGGKLSGLVNGVLRTLLREWDSVALPAADRDPAVWLAVNYSHPLWLVRRYLGFHGFAFTEALLAANNTQAPLVVRSEEAAAGVPLEDSKLLRRFAGSGIKAGRGAYAPEALILSGNSPPPRALPGFEEGLLYLQDEAAMLPARLARPVPGSLILDLCAAPGGKITHLARLAGESAVLVAADLNPDRLAGLRENFRRLGLGGIKLYAGDARFPALRRADLVLCDVPCSGTGVMRRKPDLRWRIREEDLPALAGLQREILEAAAALTAPEGTLLYSTCSLEPEENWEVVRTFLDGHPDFRLEPADDFIDPRLVSPQGCLASYPHIHGIDGAFAARLVRKKSKRR</sequence>
<dbReference type="InterPro" id="IPR023267">
    <property type="entry name" value="RCMT"/>
</dbReference>
<feature type="domain" description="SAM-dependent MTase RsmB/NOP-type" evidence="14">
    <location>
        <begin position="182"/>
        <end position="457"/>
    </location>
</feature>
<evidence type="ECO:0000256" key="1">
    <source>
        <dbReference type="ARBA" id="ARBA00002724"/>
    </source>
</evidence>
<dbReference type="AlphaFoldDB" id="A0A1F5Z2E9"/>
<evidence type="ECO:0000256" key="11">
    <source>
        <dbReference type="ARBA" id="ARBA00031088"/>
    </source>
</evidence>
<evidence type="ECO:0000313" key="15">
    <source>
        <dbReference type="EMBL" id="OGG06620.1"/>
    </source>
</evidence>
<evidence type="ECO:0000313" key="16">
    <source>
        <dbReference type="Proteomes" id="UP000179129"/>
    </source>
</evidence>
<dbReference type="Proteomes" id="UP000179129">
    <property type="component" value="Unassembled WGS sequence"/>
</dbReference>
<dbReference type="SUPFAM" id="SSF53335">
    <property type="entry name" value="S-adenosyl-L-methionine-dependent methyltransferases"/>
    <property type="match status" value="1"/>
</dbReference>
<reference evidence="15 16" key="1">
    <citation type="journal article" date="2016" name="Nat. Commun.">
        <title>Thousands of microbial genomes shed light on interconnected biogeochemical processes in an aquifer system.</title>
        <authorList>
            <person name="Anantharaman K."/>
            <person name="Brown C.T."/>
            <person name="Hug L.A."/>
            <person name="Sharon I."/>
            <person name="Castelle C.J."/>
            <person name="Probst A.J."/>
            <person name="Thomas B.C."/>
            <person name="Singh A."/>
            <person name="Wilkins M.J."/>
            <person name="Karaoz U."/>
            <person name="Brodie E.L."/>
            <person name="Williams K.H."/>
            <person name="Hubbard S.S."/>
            <person name="Banfield J.F."/>
        </authorList>
    </citation>
    <scope>NUCLEOTIDE SEQUENCE [LARGE SCALE GENOMIC DNA]</scope>
</reference>
<comment type="caution">
    <text evidence="15">The sequence shown here is derived from an EMBL/GenBank/DDBJ whole genome shotgun (WGS) entry which is preliminary data.</text>
</comment>
<feature type="binding site" evidence="13">
    <location>
        <position position="301"/>
    </location>
    <ligand>
        <name>S-adenosyl-L-methionine</name>
        <dbReference type="ChEBI" id="CHEBI:59789"/>
    </ligand>
</feature>
<dbReference type="InterPro" id="IPR004573">
    <property type="entry name" value="rRNA_ssu_MeTfrase_B"/>
</dbReference>
<evidence type="ECO:0000256" key="9">
    <source>
        <dbReference type="ARBA" id="ARBA00022884"/>
    </source>
</evidence>
<keyword evidence="8 13" id="KW-0949">S-adenosyl-L-methionine</keyword>
<evidence type="ECO:0000256" key="13">
    <source>
        <dbReference type="PROSITE-ProRule" id="PRU01023"/>
    </source>
</evidence>
<evidence type="ECO:0000256" key="7">
    <source>
        <dbReference type="ARBA" id="ARBA00022679"/>
    </source>
</evidence>
<dbReference type="InterPro" id="IPR006027">
    <property type="entry name" value="NusB_RsmB_TIM44"/>
</dbReference>
<dbReference type="SUPFAM" id="SSF48013">
    <property type="entry name" value="NusB-like"/>
    <property type="match status" value="1"/>
</dbReference>
<dbReference type="PANTHER" id="PTHR22807:SF61">
    <property type="entry name" value="NOL1_NOP2_SUN FAMILY PROTEIN _ ANTITERMINATION NUSB DOMAIN-CONTAINING PROTEIN"/>
    <property type="match status" value="1"/>
</dbReference>
<comment type="subcellular location">
    <subcellularLocation>
        <location evidence="2">Cytoplasm</location>
    </subcellularLocation>
</comment>